<protein>
    <submittedName>
        <fullName evidence="3">Peroxiredoxin</fullName>
    </submittedName>
</protein>
<dbReference type="Pfam" id="PF00578">
    <property type="entry name" value="AhpC-TSA"/>
    <property type="match status" value="1"/>
</dbReference>
<dbReference type="GO" id="GO:0016491">
    <property type="term" value="F:oxidoreductase activity"/>
    <property type="evidence" value="ECO:0007669"/>
    <property type="project" value="InterPro"/>
</dbReference>
<dbReference type="Proteomes" id="UP000198625">
    <property type="component" value="Unassembled WGS sequence"/>
</dbReference>
<dbReference type="PANTHER" id="PTHR42852:SF13">
    <property type="entry name" value="PROTEIN DIPZ"/>
    <property type="match status" value="1"/>
</dbReference>
<dbReference type="InterPro" id="IPR050553">
    <property type="entry name" value="Thioredoxin_ResA/DsbE_sf"/>
</dbReference>
<dbReference type="InterPro" id="IPR017937">
    <property type="entry name" value="Thioredoxin_CS"/>
</dbReference>
<gene>
    <name evidence="3" type="ORF">SAMN05660462_00721</name>
</gene>
<keyword evidence="1" id="KW-1133">Transmembrane helix</keyword>
<keyword evidence="4" id="KW-1185">Reference proteome</keyword>
<proteinExistence type="predicted"/>
<evidence type="ECO:0000313" key="3">
    <source>
        <dbReference type="EMBL" id="SDY71175.1"/>
    </source>
</evidence>
<dbReference type="EMBL" id="FNQE01000005">
    <property type="protein sequence ID" value="SDY71175.1"/>
    <property type="molecule type" value="Genomic_DNA"/>
</dbReference>
<evidence type="ECO:0000313" key="4">
    <source>
        <dbReference type="Proteomes" id="UP000198625"/>
    </source>
</evidence>
<keyword evidence="1" id="KW-0812">Transmembrane</keyword>
<dbReference type="CDD" id="cd02966">
    <property type="entry name" value="TlpA_like_family"/>
    <property type="match status" value="1"/>
</dbReference>
<accession>A0A1H3M5A7</accession>
<dbReference type="InterPro" id="IPR013766">
    <property type="entry name" value="Thioredoxin_domain"/>
</dbReference>
<dbReference type="PROSITE" id="PS00194">
    <property type="entry name" value="THIOREDOXIN_1"/>
    <property type="match status" value="1"/>
</dbReference>
<sequence>MNTKNIIIIIVAVVIIGIIASFGLKFLTFNSLKKAVEEEQEKIIEEVKENNDAPMKVEKLIDIGEPAPEITLEDLNGNTVSLKDYEGEKIVLLNFWASWCPPCRAEMPDLDKLYEENKDDDFIVLAVNLGESEDTVKKFIEQNGYGFPVLLDKTQEVGITYQTFSIPTSVMVDKEGKIRAYRPGLMTYAEMKEMLDYTRGQ</sequence>
<dbReference type="RefSeq" id="WP_091727339.1">
    <property type="nucleotide sequence ID" value="NZ_FNQE01000005.1"/>
</dbReference>
<dbReference type="Gene3D" id="3.40.30.10">
    <property type="entry name" value="Glutaredoxin"/>
    <property type="match status" value="1"/>
</dbReference>
<dbReference type="InterPro" id="IPR000866">
    <property type="entry name" value="AhpC/TSA"/>
</dbReference>
<name>A0A1H3M5A7_9FIRM</name>
<feature type="transmembrane region" description="Helical" evidence="1">
    <location>
        <begin position="6"/>
        <end position="24"/>
    </location>
</feature>
<dbReference type="PANTHER" id="PTHR42852">
    <property type="entry name" value="THIOL:DISULFIDE INTERCHANGE PROTEIN DSBE"/>
    <property type="match status" value="1"/>
</dbReference>
<organism evidence="3 4">
    <name type="scientific">Proteiniborus ethanoligenes</name>
    <dbReference type="NCBI Taxonomy" id="415015"/>
    <lineage>
        <taxon>Bacteria</taxon>
        <taxon>Bacillati</taxon>
        <taxon>Bacillota</taxon>
        <taxon>Clostridia</taxon>
        <taxon>Eubacteriales</taxon>
        <taxon>Proteiniborus</taxon>
    </lineage>
</organism>
<dbReference type="PROSITE" id="PS51352">
    <property type="entry name" value="THIOREDOXIN_2"/>
    <property type="match status" value="1"/>
</dbReference>
<dbReference type="AlphaFoldDB" id="A0A1H3M5A7"/>
<reference evidence="3 4" key="1">
    <citation type="submission" date="2016-10" db="EMBL/GenBank/DDBJ databases">
        <authorList>
            <person name="de Groot N.N."/>
        </authorList>
    </citation>
    <scope>NUCLEOTIDE SEQUENCE [LARGE SCALE GENOMIC DNA]</scope>
    <source>
        <strain evidence="3 4">DSM 21650</strain>
    </source>
</reference>
<evidence type="ECO:0000259" key="2">
    <source>
        <dbReference type="PROSITE" id="PS51352"/>
    </source>
</evidence>
<dbReference type="InterPro" id="IPR036249">
    <property type="entry name" value="Thioredoxin-like_sf"/>
</dbReference>
<dbReference type="GO" id="GO:0016209">
    <property type="term" value="F:antioxidant activity"/>
    <property type="evidence" value="ECO:0007669"/>
    <property type="project" value="InterPro"/>
</dbReference>
<dbReference type="SUPFAM" id="SSF52833">
    <property type="entry name" value="Thioredoxin-like"/>
    <property type="match status" value="1"/>
</dbReference>
<feature type="domain" description="Thioredoxin" evidence="2">
    <location>
        <begin position="61"/>
        <end position="200"/>
    </location>
</feature>
<keyword evidence="1" id="KW-0472">Membrane</keyword>
<dbReference type="STRING" id="415015.SAMN05660462_00721"/>
<dbReference type="OrthoDB" id="9809733at2"/>
<evidence type="ECO:0000256" key="1">
    <source>
        <dbReference type="SAM" id="Phobius"/>
    </source>
</evidence>